<gene>
    <name evidence="5" type="ORF">BLA29_002081</name>
</gene>
<organism evidence="5 6">
    <name type="scientific">Euroglyphus maynei</name>
    <name type="common">Mayne's house dust mite</name>
    <dbReference type="NCBI Taxonomy" id="6958"/>
    <lineage>
        <taxon>Eukaryota</taxon>
        <taxon>Metazoa</taxon>
        <taxon>Ecdysozoa</taxon>
        <taxon>Arthropoda</taxon>
        <taxon>Chelicerata</taxon>
        <taxon>Arachnida</taxon>
        <taxon>Acari</taxon>
        <taxon>Acariformes</taxon>
        <taxon>Sarcoptiformes</taxon>
        <taxon>Astigmata</taxon>
        <taxon>Psoroptidia</taxon>
        <taxon>Analgoidea</taxon>
        <taxon>Pyroglyphidae</taxon>
        <taxon>Pyroglyphinae</taxon>
        <taxon>Euroglyphus</taxon>
    </lineage>
</organism>
<dbReference type="Proteomes" id="UP000194236">
    <property type="component" value="Unassembled WGS sequence"/>
</dbReference>
<feature type="transmembrane region" description="Helical" evidence="4">
    <location>
        <begin position="378"/>
        <end position="402"/>
    </location>
</feature>
<keyword evidence="2" id="KW-0675">Receptor</keyword>
<reference evidence="5 6" key="1">
    <citation type="submission" date="2017-03" db="EMBL/GenBank/DDBJ databases">
        <title>Genome Survey of Euroglyphus maynei.</title>
        <authorList>
            <person name="Arlian L.G."/>
            <person name="Morgan M.S."/>
            <person name="Rider S.D."/>
        </authorList>
    </citation>
    <scope>NUCLEOTIDE SEQUENCE [LARGE SCALE GENOMIC DNA]</scope>
    <source>
        <strain evidence="5">Arlian Lab</strain>
        <tissue evidence="5">Whole body</tissue>
    </source>
</reference>
<dbReference type="PANTHER" id="PTHR45930:SF4">
    <property type="entry name" value="ADHESION G PROTEIN-COUPLED RECEPTOR A3"/>
    <property type="match status" value="1"/>
</dbReference>
<keyword evidence="4" id="KW-0812">Transmembrane</keyword>
<dbReference type="EMBL" id="MUJZ01043219">
    <property type="protein sequence ID" value="OTF75181.1"/>
    <property type="molecule type" value="Genomic_DNA"/>
</dbReference>
<comment type="similarity">
    <text evidence="1">Belongs to the G-protein coupled receptor 2 family. Adhesion G-protein coupled receptor (ADGR) subfamily.</text>
</comment>
<dbReference type="AlphaFoldDB" id="A0A1Y3B2Y2"/>
<evidence type="ECO:0000313" key="6">
    <source>
        <dbReference type="Proteomes" id="UP000194236"/>
    </source>
</evidence>
<feature type="compositionally biased region" description="Basic residues" evidence="3">
    <location>
        <begin position="220"/>
        <end position="229"/>
    </location>
</feature>
<feature type="compositionally biased region" description="Polar residues" evidence="3">
    <location>
        <begin position="200"/>
        <end position="218"/>
    </location>
</feature>
<dbReference type="GO" id="GO:0007166">
    <property type="term" value="P:cell surface receptor signaling pathway"/>
    <property type="evidence" value="ECO:0007669"/>
    <property type="project" value="TreeGrafter"/>
</dbReference>
<name>A0A1Y3B2Y2_EURMA</name>
<evidence type="ECO:0000256" key="2">
    <source>
        <dbReference type="ARBA" id="ARBA00023170"/>
    </source>
</evidence>
<sequence>VLDLGFNAIRQLPDQSFRSNELLTLLALDGNPLKTLSLQTFKHLNNSLRGLSVGGKFFECDCKVRWLAEWAREYSLQITSRERNPQFCSRPLHLRNKLFTHIDLDDFVCPPLAPIDHHHVSSKPPITIIPMTTTTTTTTKIIPSDLTSSTTTPTPMTTITTTNTVKSTTTENSSSTESLAKVITSYVHVVPMMNEEKIESTSSTTARTTINKSTNVRPSSSHHHHHQHHTIGPATLKLTDVNYRNGSIHIRWETLKPTTLGYQVLYRYFGSKEFYRSEILIPITNSYTIDKYITSNELIIVCVVNLDSNDPELNNYDEEGENIIPNGQCKELSTREPILKKTMSTTRNNLATQPSSTTTTSLSSLYPTLKRLNDIDKIVIGISAAVCLFIIIAILIFSCCFYRSSSKDSPLRTLTTNAACLSTKSLSPLAKSTFDHEWETVSVYSTRSIPRARITHSMPIGPPTIHHTDTLRSHHNANGYTHPVSRYIGSTLPPPPLLPPPSLQKSSNFHSPWLESYLHHYPSANHHHAISYGTLVTANGGGAGAYSMDTFNNGHHLIERNKSNLQKQQSSKLEKNRQRQQQYSKSYIDLRSNADSSNGNRMLLSSTSNTSNSCQSQNDYDSDNQNHHWNNNQHRTSILF</sequence>
<dbReference type="Gene3D" id="3.80.10.10">
    <property type="entry name" value="Ribonuclease Inhibitor"/>
    <property type="match status" value="1"/>
</dbReference>
<feature type="compositionally biased region" description="Polar residues" evidence="3">
    <location>
        <begin position="593"/>
        <end position="604"/>
    </location>
</feature>
<keyword evidence="4" id="KW-0472">Membrane</keyword>
<dbReference type="InterPro" id="IPR051963">
    <property type="entry name" value="Adhesion_GPCR_A"/>
</dbReference>
<dbReference type="SUPFAM" id="SSF52058">
    <property type="entry name" value="L domain-like"/>
    <property type="match status" value="1"/>
</dbReference>
<feature type="region of interest" description="Disordered" evidence="3">
    <location>
        <begin position="564"/>
        <end position="640"/>
    </location>
</feature>
<protein>
    <submittedName>
        <fullName evidence="5">Leucine rich repeat containing protein</fullName>
    </submittedName>
</protein>
<dbReference type="GO" id="GO:0005886">
    <property type="term" value="C:plasma membrane"/>
    <property type="evidence" value="ECO:0007669"/>
    <property type="project" value="TreeGrafter"/>
</dbReference>
<feature type="non-terminal residue" evidence="5">
    <location>
        <position position="1"/>
    </location>
</feature>
<evidence type="ECO:0000313" key="5">
    <source>
        <dbReference type="EMBL" id="OTF75181.1"/>
    </source>
</evidence>
<feature type="region of interest" description="Disordered" evidence="3">
    <location>
        <begin position="198"/>
        <end position="234"/>
    </location>
</feature>
<feature type="compositionally biased region" description="Low complexity" evidence="3">
    <location>
        <begin position="605"/>
        <end position="618"/>
    </location>
</feature>
<evidence type="ECO:0000256" key="4">
    <source>
        <dbReference type="SAM" id="Phobius"/>
    </source>
</evidence>
<evidence type="ECO:0000256" key="3">
    <source>
        <dbReference type="SAM" id="MobiDB-lite"/>
    </source>
</evidence>
<accession>A0A1Y3B2Y2</accession>
<dbReference type="PANTHER" id="PTHR45930">
    <property type="entry name" value="G-PROTEIN COUPLED RECEPTOR 124-LIKE PROTEIN"/>
    <property type="match status" value="1"/>
</dbReference>
<comment type="caution">
    <text evidence="5">The sequence shown here is derived from an EMBL/GenBank/DDBJ whole genome shotgun (WGS) entry which is preliminary data.</text>
</comment>
<keyword evidence="6" id="KW-1185">Reference proteome</keyword>
<evidence type="ECO:0000256" key="1">
    <source>
        <dbReference type="ARBA" id="ARBA00007343"/>
    </source>
</evidence>
<keyword evidence="4" id="KW-1133">Transmembrane helix</keyword>
<dbReference type="InterPro" id="IPR032675">
    <property type="entry name" value="LRR_dom_sf"/>
</dbReference>
<dbReference type="OrthoDB" id="6359842at2759"/>
<proteinExistence type="inferred from homology"/>